<sequence length="313" mass="34178">MVDNQPGPSVQYTGAHWYHRTGDKESENCFDATASHWRRTAPSGGNVTFTFVGTSLSIYGGTRPDGKLEGDVSFNATYEGRETLCTVRDRGRARATRLCTTADSTEVKQRTYTIHSLPPDVYLDYFAYTTEIGGLAGDTHHQPQTDVGESTSAPSAESSCSCPSKDYTGVIAGCVIGGFVFVAGLVWLAMMLRRRLRRRQTEKSGDVYYPPQPIRAESWTSLHTASPDTIKSTKVLPTVALAIEQPSLPSSEQPDRLRPQRRPVILDSTESGPRQTRSRHPPTSSTGAGDPVGSRHDRIANWVQGISPGHPGR</sequence>
<feature type="compositionally biased region" description="Polar residues" evidence="1">
    <location>
        <begin position="268"/>
        <end position="287"/>
    </location>
</feature>
<keyword evidence="2" id="KW-1133">Transmembrane helix</keyword>
<reference evidence="3 4" key="1">
    <citation type="journal article" date="2019" name="Nat. Ecol. Evol.">
        <title>Megaphylogeny resolves global patterns of mushroom evolution.</title>
        <authorList>
            <person name="Varga T."/>
            <person name="Krizsan K."/>
            <person name="Foldi C."/>
            <person name="Dima B."/>
            <person name="Sanchez-Garcia M."/>
            <person name="Sanchez-Ramirez S."/>
            <person name="Szollosi G.J."/>
            <person name="Szarkandi J.G."/>
            <person name="Papp V."/>
            <person name="Albert L."/>
            <person name="Andreopoulos W."/>
            <person name="Angelini C."/>
            <person name="Antonin V."/>
            <person name="Barry K.W."/>
            <person name="Bougher N.L."/>
            <person name="Buchanan P."/>
            <person name="Buyck B."/>
            <person name="Bense V."/>
            <person name="Catcheside P."/>
            <person name="Chovatia M."/>
            <person name="Cooper J."/>
            <person name="Damon W."/>
            <person name="Desjardin D."/>
            <person name="Finy P."/>
            <person name="Geml J."/>
            <person name="Haridas S."/>
            <person name="Hughes K."/>
            <person name="Justo A."/>
            <person name="Karasinski D."/>
            <person name="Kautmanova I."/>
            <person name="Kiss B."/>
            <person name="Kocsube S."/>
            <person name="Kotiranta H."/>
            <person name="LaButti K.M."/>
            <person name="Lechner B.E."/>
            <person name="Liimatainen K."/>
            <person name="Lipzen A."/>
            <person name="Lukacs Z."/>
            <person name="Mihaltcheva S."/>
            <person name="Morgado L.N."/>
            <person name="Niskanen T."/>
            <person name="Noordeloos M.E."/>
            <person name="Ohm R.A."/>
            <person name="Ortiz-Santana B."/>
            <person name="Ovrebo C."/>
            <person name="Racz N."/>
            <person name="Riley R."/>
            <person name="Savchenko A."/>
            <person name="Shiryaev A."/>
            <person name="Soop K."/>
            <person name="Spirin V."/>
            <person name="Szebenyi C."/>
            <person name="Tomsovsky M."/>
            <person name="Tulloss R.E."/>
            <person name="Uehling J."/>
            <person name="Grigoriev I.V."/>
            <person name="Vagvolgyi C."/>
            <person name="Papp T."/>
            <person name="Martin F.M."/>
            <person name="Miettinen O."/>
            <person name="Hibbett D.S."/>
            <person name="Nagy L.G."/>
        </authorList>
    </citation>
    <scope>NUCLEOTIDE SEQUENCE [LARGE SCALE GENOMIC DNA]</scope>
    <source>
        <strain evidence="3 4">CBS 309.79</strain>
    </source>
</reference>
<keyword evidence="2" id="KW-0812">Transmembrane</keyword>
<feature type="region of interest" description="Disordered" evidence="1">
    <location>
        <begin position="137"/>
        <end position="159"/>
    </location>
</feature>
<keyword evidence="2" id="KW-0472">Membrane</keyword>
<proteinExistence type="predicted"/>
<gene>
    <name evidence="3" type="ORF">BDV98DRAFT_593715</name>
</gene>
<feature type="compositionally biased region" description="Low complexity" evidence="1">
    <location>
        <begin position="149"/>
        <end position="159"/>
    </location>
</feature>
<evidence type="ECO:0000256" key="1">
    <source>
        <dbReference type="SAM" id="MobiDB-lite"/>
    </source>
</evidence>
<dbReference type="EMBL" id="ML178827">
    <property type="protein sequence ID" value="TFL00868.1"/>
    <property type="molecule type" value="Genomic_DNA"/>
</dbReference>
<evidence type="ECO:0000313" key="4">
    <source>
        <dbReference type="Proteomes" id="UP000305067"/>
    </source>
</evidence>
<dbReference type="Proteomes" id="UP000305067">
    <property type="component" value="Unassembled WGS sequence"/>
</dbReference>
<keyword evidence="4" id="KW-1185">Reference proteome</keyword>
<accession>A0A5C3QHW3</accession>
<evidence type="ECO:0000256" key="2">
    <source>
        <dbReference type="SAM" id="Phobius"/>
    </source>
</evidence>
<protein>
    <submittedName>
        <fullName evidence="3">Uncharacterized protein</fullName>
    </submittedName>
</protein>
<evidence type="ECO:0000313" key="3">
    <source>
        <dbReference type="EMBL" id="TFL00868.1"/>
    </source>
</evidence>
<feature type="region of interest" description="Disordered" evidence="1">
    <location>
        <begin position="244"/>
        <end position="313"/>
    </location>
</feature>
<dbReference type="AlphaFoldDB" id="A0A5C3QHW3"/>
<feature type="transmembrane region" description="Helical" evidence="2">
    <location>
        <begin position="167"/>
        <end position="190"/>
    </location>
</feature>
<name>A0A5C3QHW3_9AGAR</name>
<organism evidence="3 4">
    <name type="scientific">Pterulicium gracile</name>
    <dbReference type="NCBI Taxonomy" id="1884261"/>
    <lineage>
        <taxon>Eukaryota</taxon>
        <taxon>Fungi</taxon>
        <taxon>Dikarya</taxon>
        <taxon>Basidiomycota</taxon>
        <taxon>Agaricomycotina</taxon>
        <taxon>Agaricomycetes</taxon>
        <taxon>Agaricomycetidae</taxon>
        <taxon>Agaricales</taxon>
        <taxon>Pleurotineae</taxon>
        <taxon>Pterulaceae</taxon>
        <taxon>Pterulicium</taxon>
    </lineage>
</organism>